<dbReference type="PANTHER" id="PTHR38133">
    <property type="entry name" value="SLR1429 PROTEIN"/>
    <property type="match status" value="1"/>
</dbReference>
<feature type="compositionally biased region" description="Basic and acidic residues" evidence="2">
    <location>
        <begin position="148"/>
        <end position="158"/>
    </location>
</feature>
<dbReference type="GO" id="GO:0008270">
    <property type="term" value="F:zinc ion binding"/>
    <property type="evidence" value="ECO:0007669"/>
    <property type="project" value="UniProtKB-KW"/>
</dbReference>
<feature type="region of interest" description="Disordered" evidence="2">
    <location>
        <begin position="145"/>
        <end position="167"/>
    </location>
</feature>
<keyword evidence="1" id="KW-0479">Metal-binding</keyword>
<dbReference type="Proteomes" id="UP000654947">
    <property type="component" value="Unassembled WGS sequence"/>
</dbReference>
<dbReference type="PANTHER" id="PTHR38133:SF1">
    <property type="entry name" value="SLR1429 PROTEIN"/>
    <property type="match status" value="1"/>
</dbReference>
<evidence type="ECO:0000256" key="2">
    <source>
        <dbReference type="SAM" id="MobiDB-lite"/>
    </source>
</evidence>
<feature type="domain" description="SWIM-type" evidence="3">
    <location>
        <begin position="76"/>
        <end position="116"/>
    </location>
</feature>
<sequence length="212" mass="22178">MVAEALPAPERAPGPVERWSVRPGEVGARVSGHEVSLIRPVAGEEDWERVCAALASQPVFRGPSLDGRLPVESERVFVVVGLPLVPPGWGPLAASCSCAQWRSVCGHLGAVVEELGVRADADPFVLVRWAGSDRSEFVARVGAAAARQDGREGPDAPHRPRTGGADPASAAVFWSVPDLPALPEGLAEAGARVRASAPGPLLDGLPVFDRRT</sequence>
<proteinExistence type="predicted"/>
<keyword evidence="1" id="KW-0862">Zinc</keyword>
<evidence type="ECO:0000259" key="3">
    <source>
        <dbReference type="PROSITE" id="PS50966"/>
    </source>
</evidence>
<reference evidence="4 5" key="1">
    <citation type="journal article" date="2014" name="Int. J. Syst. Evol. Microbiol.">
        <title>Complete genome sequence of Corynebacterium casei LMG S-19264T (=DSM 44701T), isolated from a smear-ripened cheese.</title>
        <authorList>
            <consortium name="US DOE Joint Genome Institute (JGI-PGF)"/>
            <person name="Walter F."/>
            <person name="Albersmeier A."/>
            <person name="Kalinowski J."/>
            <person name="Ruckert C."/>
        </authorList>
    </citation>
    <scope>NUCLEOTIDE SEQUENCE [LARGE SCALE GENOMIC DNA]</scope>
    <source>
        <strain evidence="4 5">KCTC 19473</strain>
    </source>
</reference>
<evidence type="ECO:0000313" key="5">
    <source>
        <dbReference type="Proteomes" id="UP000654947"/>
    </source>
</evidence>
<dbReference type="PROSITE" id="PS50966">
    <property type="entry name" value="ZF_SWIM"/>
    <property type="match status" value="1"/>
</dbReference>
<protein>
    <recommendedName>
        <fullName evidence="3">SWIM-type domain-containing protein</fullName>
    </recommendedName>
</protein>
<keyword evidence="1" id="KW-0863">Zinc-finger</keyword>
<evidence type="ECO:0000256" key="1">
    <source>
        <dbReference type="PROSITE-ProRule" id="PRU00325"/>
    </source>
</evidence>
<dbReference type="EMBL" id="BMXL01000004">
    <property type="protein sequence ID" value="GHD20062.1"/>
    <property type="molecule type" value="Genomic_DNA"/>
</dbReference>
<keyword evidence="5" id="KW-1185">Reference proteome</keyword>
<dbReference type="AlphaFoldDB" id="A0A918XA95"/>
<gene>
    <name evidence="4" type="ORF">GCM10007147_11670</name>
</gene>
<accession>A0A918XA95</accession>
<dbReference type="InterPro" id="IPR007527">
    <property type="entry name" value="Znf_SWIM"/>
</dbReference>
<organism evidence="4 5">
    <name type="scientific">Nocardiopsis kunsanensis</name>
    <dbReference type="NCBI Taxonomy" id="141693"/>
    <lineage>
        <taxon>Bacteria</taxon>
        <taxon>Bacillati</taxon>
        <taxon>Actinomycetota</taxon>
        <taxon>Actinomycetes</taxon>
        <taxon>Streptosporangiales</taxon>
        <taxon>Nocardiopsidaceae</taxon>
        <taxon>Nocardiopsis</taxon>
    </lineage>
</organism>
<evidence type="ECO:0000313" key="4">
    <source>
        <dbReference type="EMBL" id="GHD20062.1"/>
    </source>
</evidence>
<name>A0A918XA95_9ACTN</name>
<comment type="caution">
    <text evidence="4">The sequence shown here is derived from an EMBL/GenBank/DDBJ whole genome shotgun (WGS) entry which is preliminary data.</text>
</comment>